<reference evidence="1" key="2">
    <citation type="journal article" date="2015" name="Fish Shellfish Immunol.">
        <title>Early steps in the European eel (Anguilla anguilla)-Vibrio vulnificus interaction in the gills: Role of the RtxA13 toxin.</title>
        <authorList>
            <person name="Callol A."/>
            <person name="Pajuelo D."/>
            <person name="Ebbesson L."/>
            <person name="Teles M."/>
            <person name="MacKenzie S."/>
            <person name="Amaro C."/>
        </authorList>
    </citation>
    <scope>NUCLEOTIDE SEQUENCE</scope>
</reference>
<proteinExistence type="predicted"/>
<dbReference type="AlphaFoldDB" id="A0A0E9QET3"/>
<name>A0A0E9QET3_ANGAN</name>
<accession>A0A0E9QET3</accession>
<dbReference type="EMBL" id="GBXM01093550">
    <property type="protein sequence ID" value="JAH15027.1"/>
    <property type="molecule type" value="Transcribed_RNA"/>
</dbReference>
<protein>
    <submittedName>
        <fullName evidence="1">Uncharacterized protein</fullName>
    </submittedName>
</protein>
<evidence type="ECO:0000313" key="1">
    <source>
        <dbReference type="EMBL" id="JAH15027.1"/>
    </source>
</evidence>
<reference evidence="1" key="1">
    <citation type="submission" date="2014-11" db="EMBL/GenBank/DDBJ databases">
        <authorList>
            <person name="Amaro Gonzalez C."/>
        </authorList>
    </citation>
    <scope>NUCLEOTIDE SEQUENCE</scope>
</reference>
<organism evidence="1">
    <name type="scientific">Anguilla anguilla</name>
    <name type="common">European freshwater eel</name>
    <name type="synonym">Muraena anguilla</name>
    <dbReference type="NCBI Taxonomy" id="7936"/>
    <lineage>
        <taxon>Eukaryota</taxon>
        <taxon>Metazoa</taxon>
        <taxon>Chordata</taxon>
        <taxon>Craniata</taxon>
        <taxon>Vertebrata</taxon>
        <taxon>Euteleostomi</taxon>
        <taxon>Actinopterygii</taxon>
        <taxon>Neopterygii</taxon>
        <taxon>Teleostei</taxon>
        <taxon>Anguilliformes</taxon>
        <taxon>Anguillidae</taxon>
        <taxon>Anguilla</taxon>
    </lineage>
</organism>
<sequence>MLQYSNIRKINTYMIRKLVTTALWLDPPCFRP</sequence>